<reference evidence="6 7" key="1">
    <citation type="journal article" date="2018" name="Sci. Data">
        <title>The draft genome sequence of cork oak.</title>
        <authorList>
            <person name="Ramos A.M."/>
            <person name="Usie A."/>
            <person name="Barbosa P."/>
            <person name="Barros P.M."/>
            <person name="Capote T."/>
            <person name="Chaves I."/>
            <person name="Simoes F."/>
            <person name="Abreu I."/>
            <person name="Carrasquinho I."/>
            <person name="Faro C."/>
            <person name="Guimaraes J.B."/>
            <person name="Mendonca D."/>
            <person name="Nobrega F."/>
            <person name="Rodrigues L."/>
            <person name="Saibo N.J.M."/>
            <person name="Varela M.C."/>
            <person name="Egas C."/>
            <person name="Matos J."/>
            <person name="Miguel C.M."/>
            <person name="Oliveira M.M."/>
            <person name="Ricardo C.P."/>
            <person name="Goncalves S."/>
        </authorList>
    </citation>
    <scope>NUCLEOTIDE SEQUENCE [LARGE SCALE GENOMIC DNA]</scope>
    <source>
        <strain evidence="7">cv. HL8</strain>
    </source>
</reference>
<dbReference type="PANTHER" id="PTHR21596:SF23">
    <property type="entry name" value="FACTOR OF DNA METHYLATION 4"/>
    <property type="match status" value="1"/>
</dbReference>
<gene>
    <name evidence="6" type="primary">IDN2_6</name>
    <name evidence="6" type="ORF">CFP56_017776</name>
</gene>
<keyword evidence="1" id="KW-0175">Coiled coil</keyword>
<evidence type="ECO:0000313" key="7">
    <source>
        <dbReference type="Proteomes" id="UP000237347"/>
    </source>
</evidence>
<dbReference type="InterPro" id="IPR038588">
    <property type="entry name" value="XS_domain_sf"/>
</dbReference>
<evidence type="ECO:0000256" key="1">
    <source>
        <dbReference type="ARBA" id="ARBA00023054"/>
    </source>
</evidence>
<feature type="domain" description="XS" evidence="4">
    <location>
        <begin position="114"/>
        <end position="225"/>
    </location>
</feature>
<dbReference type="AlphaFoldDB" id="A0AAW0KMG1"/>
<dbReference type="Pfam" id="PF03470">
    <property type="entry name" value="zf-XS"/>
    <property type="match status" value="1"/>
</dbReference>
<keyword evidence="2" id="KW-0943">RNA-mediated gene silencing</keyword>
<evidence type="ECO:0000256" key="2">
    <source>
        <dbReference type="ARBA" id="ARBA00023158"/>
    </source>
</evidence>
<organism evidence="6 7">
    <name type="scientific">Quercus suber</name>
    <name type="common">Cork oak</name>
    <dbReference type="NCBI Taxonomy" id="58331"/>
    <lineage>
        <taxon>Eukaryota</taxon>
        <taxon>Viridiplantae</taxon>
        <taxon>Streptophyta</taxon>
        <taxon>Embryophyta</taxon>
        <taxon>Tracheophyta</taxon>
        <taxon>Spermatophyta</taxon>
        <taxon>Magnoliopsida</taxon>
        <taxon>eudicotyledons</taxon>
        <taxon>Gunneridae</taxon>
        <taxon>Pentapetalae</taxon>
        <taxon>rosids</taxon>
        <taxon>fabids</taxon>
        <taxon>Fagales</taxon>
        <taxon>Fagaceae</taxon>
        <taxon>Quercus</taxon>
    </lineage>
</organism>
<dbReference type="EMBL" id="PKMF04000279">
    <property type="protein sequence ID" value="KAK7839654.1"/>
    <property type="molecule type" value="Genomic_DNA"/>
</dbReference>
<dbReference type="InterPro" id="IPR005381">
    <property type="entry name" value="Znf-XS_domain"/>
</dbReference>
<keyword evidence="7" id="KW-1185">Reference proteome</keyword>
<dbReference type="PANTHER" id="PTHR21596">
    <property type="entry name" value="RIBONUCLEASE P SUBUNIT P38"/>
    <property type="match status" value="1"/>
</dbReference>
<dbReference type="InterPro" id="IPR005380">
    <property type="entry name" value="XS_domain"/>
</dbReference>
<evidence type="ECO:0000313" key="6">
    <source>
        <dbReference type="EMBL" id="KAK7839654.1"/>
    </source>
</evidence>
<feature type="compositionally biased region" description="Basic and acidic residues" evidence="3">
    <location>
        <begin position="52"/>
        <end position="93"/>
    </location>
</feature>
<sequence length="269" mass="31214">MPILLWKRKQDYYYKDLLQHASSFGRSTSRGVKEKAKHLALERYMKRYLDGHAHSEPAKKSECTSMPDGDKKFARSRRPLDVPVHLEHSKKSESTPTPDGDHPRRHHDVQADGDQEFVYPWKGIVANIQTEWKEGKKVAESGSKLRDEFLRKGFNPLKVFPLWGYRGHPGFAIVEFKNDWAGFNNAMSFEKSFEVEHCGKRDYYGHENPGNKLYGWVARSDDYNSRGFIGDHLKKNANLKTISAKEAEDWRKASKLELNKYPHEQEFAS</sequence>
<dbReference type="Gene3D" id="3.30.70.2890">
    <property type="entry name" value="XS domain"/>
    <property type="match status" value="1"/>
</dbReference>
<dbReference type="CDD" id="cd12266">
    <property type="entry name" value="RRM_like_XS"/>
    <property type="match status" value="1"/>
</dbReference>
<name>A0AAW0KMG1_QUESU</name>
<comment type="caution">
    <text evidence="6">The sequence shown here is derived from an EMBL/GenBank/DDBJ whole genome shotgun (WGS) entry which is preliminary data.</text>
</comment>
<accession>A0AAW0KMG1</accession>
<dbReference type="GO" id="GO:0080188">
    <property type="term" value="P:gene silencing by siRNA-directed DNA methylation"/>
    <property type="evidence" value="ECO:0007669"/>
    <property type="project" value="InterPro"/>
</dbReference>
<evidence type="ECO:0000259" key="4">
    <source>
        <dbReference type="Pfam" id="PF03468"/>
    </source>
</evidence>
<feature type="domain" description="Zinc finger-XS" evidence="5">
    <location>
        <begin position="7"/>
        <end position="42"/>
    </location>
</feature>
<feature type="region of interest" description="Disordered" evidence="3">
    <location>
        <begin position="52"/>
        <end position="112"/>
    </location>
</feature>
<dbReference type="Pfam" id="PF03468">
    <property type="entry name" value="XS"/>
    <property type="match status" value="1"/>
</dbReference>
<dbReference type="InterPro" id="IPR045177">
    <property type="entry name" value="FDM1-5/IDN2"/>
</dbReference>
<dbReference type="Proteomes" id="UP000237347">
    <property type="component" value="Unassembled WGS sequence"/>
</dbReference>
<evidence type="ECO:0000256" key="3">
    <source>
        <dbReference type="SAM" id="MobiDB-lite"/>
    </source>
</evidence>
<proteinExistence type="predicted"/>
<protein>
    <submittedName>
        <fullName evidence="6">Protein involved in de novo 2</fullName>
    </submittedName>
</protein>
<evidence type="ECO:0000259" key="5">
    <source>
        <dbReference type="Pfam" id="PF03470"/>
    </source>
</evidence>